<name>A0A8R7QMZ6_TRIUA</name>
<keyword evidence="1" id="KW-0812">Transmembrane</keyword>
<keyword evidence="1" id="KW-1133">Transmembrane helix</keyword>
<feature type="transmembrane region" description="Helical" evidence="1">
    <location>
        <begin position="12"/>
        <end position="35"/>
    </location>
</feature>
<feature type="transmembrane region" description="Helical" evidence="1">
    <location>
        <begin position="55"/>
        <end position="76"/>
    </location>
</feature>
<protein>
    <submittedName>
        <fullName evidence="2">Uncharacterized protein</fullName>
    </submittedName>
</protein>
<dbReference type="AlphaFoldDB" id="A0A8R7QMZ6"/>
<dbReference type="Proteomes" id="UP000015106">
    <property type="component" value="Chromosome 6"/>
</dbReference>
<keyword evidence="1" id="KW-0472">Membrane</keyword>
<organism evidence="2 3">
    <name type="scientific">Triticum urartu</name>
    <name type="common">Red wild einkorn</name>
    <name type="synonym">Crithodium urartu</name>
    <dbReference type="NCBI Taxonomy" id="4572"/>
    <lineage>
        <taxon>Eukaryota</taxon>
        <taxon>Viridiplantae</taxon>
        <taxon>Streptophyta</taxon>
        <taxon>Embryophyta</taxon>
        <taxon>Tracheophyta</taxon>
        <taxon>Spermatophyta</taxon>
        <taxon>Magnoliopsida</taxon>
        <taxon>Liliopsida</taxon>
        <taxon>Poales</taxon>
        <taxon>Poaceae</taxon>
        <taxon>BOP clade</taxon>
        <taxon>Pooideae</taxon>
        <taxon>Triticodae</taxon>
        <taxon>Triticeae</taxon>
        <taxon>Triticinae</taxon>
        <taxon>Triticum</taxon>
    </lineage>
</organism>
<reference evidence="3" key="1">
    <citation type="journal article" date="2013" name="Nature">
        <title>Draft genome of the wheat A-genome progenitor Triticum urartu.</title>
        <authorList>
            <person name="Ling H.Q."/>
            <person name="Zhao S."/>
            <person name="Liu D."/>
            <person name="Wang J."/>
            <person name="Sun H."/>
            <person name="Zhang C."/>
            <person name="Fan H."/>
            <person name="Li D."/>
            <person name="Dong L."/>
            <person name="Tao Y."/>
            <person name="Gao C."/>
            <person name="Wu H."/>
            <person name="Li Y."/>
            <person name="Cui Y."/>
            <person name="Guo X."/>
            <person name="Zheng S."/>
            <person name="Wang B."/>
            <person name="Yu K."/>
            <person name="Liang Q."/>
            <person name="Yang W."/>
            <person name="Lou X."/>
            <person name="Chen J."/>
            <person name="Feng M."/>
            <person name="Jian J."/>
            <person name="Zhang X."/>
            <person name="Luo G."/>
            <person name="Jiang Y."/>
            <person name="Liu J."/>
            <person name="Wang Z."/>
            <person name="Sha Y."/>
            <person name="Zhang B."/>
            <person name="Wu H."/>
            <person name="Tang D."/>
            <person name="Shen Q."/>
            <person name="Xue P."/>
            <person name="Zou S."/>
            <person name="Wang X."/>
            <person name="Liu X."/>
            <person name="Wang F."/>
            <person name="Yang Y."/>
            <person name="An X."/>
            <person name="Dong Z."/>
            <person name="Zhang K."/>
            <person name="Zhang X."/>
            <person name="Luo M.C."/>
            <person name="Dvorak J."/>
            <person name="Tong Y."/>
            <person name="Wang J."/>
            <person name="Yang H."/>
            <person name="Li Z."/>
            <person name="Wang D."/>
            <person name="Zhang A."/>
            <person name="Wang J."/>
        </authorList>
    </citation>
    <scope>NUCLEOTIDE SEQUENCE</scope>
    <source>
        <strain evidence="3">cv. G1812</strain>
    </source>
</reference>
<evidence type="ECO:0000313" key="2">
    <source>
        <dbReference type="EnsemblPlants" id="TuG1812G0600000557.01.T01.cds431997"/>
    </source>
</evidence>
<sequence>MPLTVGIHAIVELIASLSFMLCVNLELVLLFVNLVGYVRMCGLGTYGPFVCELLLHMYACVDFRWIYIACWIYILLHIYC</sequence>
<evidence type="ECO:0000313" key="3">
    <source>
        <dbReference type="Proteomes" id="UP000015106"/>
    </source>
</evidence>
<reference evidence="2" key="2">
    <citation type="submission" date="2018-03" db="EMBL/GenBank/DDBJ databases">
        <title>The Triticum urartu genome reveals the dynamic nature of wheat genome evolution.</title>
        <authorList>
            <person name="Ling H."/>
            <person name="Ma B."/>
            <person name="Shi X."/>
            <person name="Liu H."/>
            <person name="Dong L."/>
            <person name="Sun H."/>
            <person name="Cao Y."/>
            <person name="Gao Q."/>
            <person name="Zheng S."/>
            <person name="Li Y."/>
            <person name="Yu Y."/>
            <person name="Du H."/>
            <person name="Qi M."/>
            <person name="Li Y."/>
            <person name="Yu H."/>
            <person name="Cui Y."/>
            <person name="Wang N."/>
            <person name="Chen C."/>
            <person name="Wu H."/>
            <person name="Zhao Y."/>
            <person name="Zhang J."/>
            <person name="Li Y."/>
            <person name="Zhou W."/>
            <person name="Zhang B."/>
            <person name="Hu W."/>
            <person name="Eijk M."/>
            <person name="Tang J."/>
            <person name="Witsenboer H."/>
            <person name="Zhao S."/>
            <person name="Li Z."/>
            <person name="Zhang A."/>
            <person name="Wang D."/>
            <person name="Liang C."/>
        </authorList>
    </citation>
    <scope>NUCLEOTIDE SEQUENCE [LARGE SCALE GENOMIC DNA]</scope>
    <source>
        <strain evidence="2">cv. G1812</strain>
    </source>
</reference>
<accession>A0A8R7QMZ6</accession>
<evidence type="ECO:0000256" key="1">
    <source>
        <dbReference type="SAM" id="Phobius"/>
    </source>
</evidence>
<reference evidence="2" key="3">
    <citation type="submission" date="2022-06" db="UniProtKB">
        <authorList>
            <consortium name="EnsemblPlants"/>
        </authorList>
    </citation>
    <scope>IDENTIFICATION</scope>
</reference>
<keyword evidence="3" id="KW-1185">Reference proteome</keyword>
<dbReference type="Gramene" id="TuG1812G0600000557.01.T01">
    <property type="protein sequence ID" value="TuG1812G0600000557.01.T01.cds431997"/>
    <property type="gene ID" value="TuG1812G0600000557.01"/>
</dbReference>
<proteinExistence type="predicted"/>
<dbReference type="EnsemblPlants" id="TuG1812G0600000557.01.T01">
    <property type="protein sequence ID" value="TuG1812G0600000557.01.T01.cds431997"/>
    <property type="gene ID" value="TuG1812G0600000557.01"/>
</dbReference>